<comment type="caution">
    <text evidence="5">The sequence shown here is derived from an EMBL/GenBank/DDBJ whole genome shotgun (WGS) entry which is preliminary data.</text>
</comment>
<reference evidence="6" key="1">
    <citation type="journal article" date="2019" name="Int. J. Syst. Evol. Microbiol.">
        <title>The Global Catalogue of Microorganisms (GCM) 10K type strain sequencing project: providing services to taxonomists for standard genome sequencing and annotation.</title>
        <authorList>
            <consortium name="The Broad Institute Genomics Platform"/>
            <consortium name="The Broad Institute Genome Sequencing Center for Infectious Disease"/>
            <person name="Wu L."/>
            <person name="Ma J."/>
        </authorList>
    </citation>
    <scope>NUCLEOTIDE SEQUENCE [LARGE SCALE GENOMIC DNA]</scope>
    <source>
        <strain evidence="6">JCM 18401</strain>
    </source>
</reference>
<dbReference type="GO" id="GO:0016787">
    <property type="term" value="F:hydrolase activity"/>
    <property type="evidence" value="ECO:0007669"/>
    <property type="project" value="UniProtKB-KW"/>
</dbReference>
<keyword evidence="3" id="KW-0732">Signal</keyword>
<feature type="chain" id="PRO_5045864961" evidence="3">
    <location>
        <begin position="25"/>
        <end position="345"/>
    </location>
</feature>
<dbReference type="SUPFAM" id="SSF56235">
    <property type="entry name" value="N-terminal nucleophile aminohydrolases (Ntn hydrolases)"/>
    <property type="match status" value="1"/>
</dbReference>
<evidence type="ECO:0000256" key="1">
    <source>
        <dbReference type="ARBA" id="ARBA00006625"/>
    </source>
</evidence>
<evidence type="ECO:0000256" key="2">
    <source>
        <dbReference type="ARBA" id="ARBA00022801"/>
    </source>
</evidence>
<organism evidence="5 6">
    <name type="scientific">Ferrimonas pelagia</name>
    <dbReference type="NCBI Taxonomy" id="1177826"/>
    <lineage>
        <taxon>Bacteria</taxon>
        <taxon>Pseudomonadati</taxon>
        <taxon>Pseudomonadota</taxon>
        <taxon>Gammaproteobacteria</taxon>
        <taxon>Alteromonadales</taxon>
        <taxon>Ferrimonadaceae</taxon>
        <taxon>Ferrimonas</taxon>
    </lineage>
</organism>
<feature type="signal peptide" evidence="3">
    <location>
        <begin position="1"/>
        <end position="24"/>
    </location>
</feature>
<evidence type="ECO:0000256" key="3">
    <source>
        <dbReference type="SAM" id="SignalP"/>
    </source>
</evidence>
<accession>A0ABP9EIN6</accession>
<evidence type="ECO:0000259" key="4">
    <source>
        <dbReference type="Pfam" id="PF02275"/>
    </source>
</evidence>
<evidence type="ECO:0000313" key="5">
    <source>
        <dbReference type="EMBL" id="GAA4879464.1"/>
    </source>
</evidence>
<dbReference type="EMBL" id="BAABJZ010000015">
    <property type="protein sequence ID" value="GAA4879464.1"/>
    <property type="molecule type" value="Genomic_DNA"/>
</dbReference>
<dbReference type="RefSeq" id="WP_345334351.1">
    <property type="nucleotide sequence ID" value="NZ_BAABJZ010000015.1"/>
</dbReference>
<dbReference type="PANTHER" id="PTHR35527">
    <property type="entry name" value="CHOLOYLGLYCINE HYDROLASE"/>
    <property type="match status" value="1"/>
</dbReference>
<dbReference type="InterPro" id="IPR052193">
    <property type="entry name" value="Peptidase_C59"/>
</dbReference>
<dbReference type="Proteomes" id="UP001499988">
    <property type="component" value="Unassembled WGS sequence"/>
</dbReference>
<sequence length="345" mass="37822">MKPNLLKSMICGVFAVGVTTAADACTRVFWDTQEHGTFVSRTMDWLEPTGVTLINYPKGTSYKANLGGDYTYDAKYDVTGLLTYGALANATNSAGLSGNVLFDNNMVVKDGKQPSDVGVIHYLQHLISQFADVAEAVEYIQANPGVTETIPGVDMALNIHFSLQDISGDSAVIEFRDGESKIWHGPQYNVMTNQPDFDVHLASLDRAQRGWGEKETQGLYTNLHTGGNINPEDRFIHASYYVSHLSEPSSVMNGLIKLNGVPVIVPHDAPNRVVNGVMTGYASEYNVTEHLQSGQTLFNYQWGDVISQLHYNVNKIRESGKQVSFRLDQPGLAGDITQLVIDSAQ</sequence>
<name>A0ABP9EIN6_9GAMM</name>
<dbReference type="Gene3D" id="3.60.60.10">
    <property type="entry name" value="Penicillin V Acylase, Chain A"/>
    <property type="match status" value="1"/>
</dbReference>
<feature type="domain" description="Choloylglycine hydrolase/NAAA C-terminal" evidence="4">
    <location>
        <begin position="25"/>
        <end position="256"/>
    </location>
</feature>
<comment type="similarity">
    <text evidence="1">Belongs to the peptidase C59 family.</text>
</comment>
<protein>
    <submittedName>
        <fullName evidence="5">Linear amide C-N hydrolase</fullName>
    </submittedName>
</protein>
<gene>
    <name evidence="5" type="ORF">GCM10023333_11800</name>
</gene>
<proteinExistence type="inferred from homology"/>
<dbReference type="Pfam" id="PF02275">
    <property type="entry name" value="CBAH"/>
    <property type="match status" value="1"/>
</dbReference>
<keyword evidence="6" id="KW-1185">Reference proteome</keyword>
<dbReference type="InterPro" id="IPR029132">
    <property type="entry name" value="CBAH/NAAA_C"/>
</dbReference>
<dbReference type="InterPro" id="IPR029055">
    <property type="entry name" value="Ntn_hydrolases_N"/>
</dbReference>
<evidence type="ECO:0000313" key="6">
    <source>
        <dbReference type="Proteomes" id="UP001499988"/>
    </source>
</evidence>
<dbReference type="PANTHER" id="PTHR35527:SF2">
    <property type="entry name" value="HYDROLASE"/>
    <property type="match status" value="1"/>
</dbReference>
<keyword evidence="2 5" id="KW-0378">Hydrolase</keyword>